<proteinExistence type="inferred from homology"/>
<dbReference type="InterPro" id="IPR036388">
    <property type="entry name" value="WH-like_DNA-bd_sf"/>
</dbReference>
<evidence type="ECO:0000259" key="7">
    <source>
        <dbReference type="Pfam" id="PF04542"/>
    </source>
</evidence>
<evidence type="ECO:0000256" key="2">
    <source>
        <dbReference type="ARBA" id="ARBA00023015"/>
    </source>
</evidence>
<feature type="domain" description="RNA polymerase sigma-70 region 2" evidence="7">
    <location>
        <begin position="42"/>
        <end position="85"/>
    </location>
</feature>
<evidence type="ECO:0000256" key="3">
    <source>
        <dbReference type="ARBA" id="ARBA00023082"/>
    </source>
</evidence>
<dbReference type="EMBL" id="JBIAWJ010000003">
    <property type="protein sequence ID" value="MFF4521771.1"/>
    <property type="molecule type" value="Genomic_DNA"/>
</dbReference>
<feature type="transmembrane region" description="Helical" evidence="6">
    <location>
        <begin position="165"/>
        <end position="188"/>
    </location>
</feature>
<keyword evidence="4" id="KW-0238">DNA-binding</keyword>
<dbReference type="Gene3D" id="1.10.10.10">
    <property type="entry name" value="Winged helix-like DNA-binding domain superfamily/Winged helix DNA-binding domain"/>
    <property type="match status" value="1"/>
</dbReference>
<evidence type="ECO:0000313" key="9">
    <source>
        <dbReference type="EMBL" id="MFF4521771.1"/>
    </source>
</evidence>
<dbReference type="PANTHER" id="PTHR43133">
    <property type="entry name" value="RNA POLYMERASE ECF-TYPE SIGMA FACTO"/>
    <property type="match status" value="1"/>
</dbReference>
<dbReference type="Pfam" id="PF04542">
    <property type="entry name" value="Sigma70_r2"/>
    <property type="match status" value="1"/>
</dbReference>
<evidence type="ECO:0000256" key="1">
    <source>
        <dbReference type="ARBA" id="ARBA00010641"/>
    </source>
</evidence>
<organism evidence="9 10">
    <name type="scientific">Streptomyces bluensis</name>
    <dbReference type="NCBI Taxonomy" id="33897"/>
    <lineage>
        <taxon>Bacteria</taxon>
        <taxon>Bacillati</taxon>
        <taxon>Actinomycetota</taxon>
        <taxon>Actinomycetes</taxon>
        <taxon>Kitasatosporales</taxon>
        <taxon>Streptomycetaceae</taxon>
        <taxon>Streptomyces</taxon>
    </lineage>
</organism>
<name>A0ABW6UEE2_9ACTN</name>
<evidence type="ECO:0000313" key="10">
    <source>
        <dbReference type="Proteomes" id="UP001602058"/>
    </source>
</evidence>
<dbReference type="SUPFAM" id="SSF88946">
    <property type="entry name" value="Sigma2 domain of RNA polymerase sigma factors"/>
    <property type="match status" value="1"/>
</dbReference>
<evidence type="ECO:0000259" key="8">
    <source>
        <dbReference type="Pfam" id="PF08281"/>
    </source>
</evidence>
<evidence type="ECO:0000256" key="4">
    <source>
        <dbReference type="ARBA" id="ARBA00023125"/>
    </source>
</evidence>
<accession>A0ABW6UEE2</accession>
<dbReference type="PANTHER" id="PTHR43133:SF8">
    <property type="entry name" value="RNA POLYMERASE SIGMA FACTOR HI_1459-RELATED"/>
    <property type="match status" value="1"/>
</dbReference>
<dbReference type="InterPro" id="IPR039425">
    <property type="entry name" value="RNA_pol_sigma-70-like"/>
</dbReference>
<gene>
    <name evidence="9" type="ORF">ACFY1D_10030</name>
</gene>
<dbReference type="Gene3D" id="1.10.1740.10">
    <property type="match status" value="1"/>
</dbReference>
<dbReference type="InterPro" id="IPR007627">
    <property type="entry name" value="RNA_pol_sigma70_r2"/>
</dbReference>
<keyword evidence="2" id="KW-0805">Transcription regulation</keyword>
<keyword evidence="3" id="KW-0731">Sigma factor</keyword>
<keyword evidence="6" id="KW-1133">Transmembrane helix</keyword>
<keyword evidence="5" id="KW-0804">Transcription</keyword>
<keyword evidence="6" id="KW-0812">Transmembrane</keyword>
<evidence type="ECO:0000256" key="5">
    <source>
        <dbReference type="ARBA" id="ARBA00023163"/>
    </source>
</evidence>
<protein>
    <submittedName>
        <fullName evidence="9">RNA polymerase sigma factor</fullName>
    </submittedName>
</protein>
<keyword evidence="6" id="KW-0472">Membrane</keyword>
<dbReference type="InterPro" id="IPR013325">
    <property type="entry name" value="RNA_pol_sigma_r2"/>
</dbReference>
<feature type="domain" description="RNA polymerase sigma factor 70 region 4 type 2" evidence="8">
    <location>
        <begin position="111"/>
        <end position="159"/>
    </location>
</feature>
<dbReference type="Proteomes" id="UP001602058">
    <property type="component" value="Unassembled WGS sequence"/>
</dbReference>
<evidence type="ECO:0000256" key="6">
    <source>
        <dbReference type="SAM" id="Phobius"/>
    </source>
</evidence>
<dbReference type="RefSeq" id="WP_387885222.1">
    <property type="nucleotide sequence ID" value="NZ_JBIAWJ010000003.1"/>
</dbReference>
<sequence length="243" mass="26296">MSEAGRGVGLTLGEVHACYYGEMVGSARNALREAGVPESHIGAEDIVQNAFAKAYRDPGRIRQPRAYLYTVIRREVQEQAARARRARAHTYTDVPVPAPDCGDMVVEVCDVRRALSSLPVQQRAAVWATKAVDWSQAEYAQRVGKHPGTVATHVSRAVAVLKTKLAVATVVAAVALSSAGTATIRRHIAASRPGPSFPDLPDLNADHLYAVLASALTAFAVLPLLSRAWYLLRRSRTAPPKRR</sequence>
<comment type="similarity">
    <text evidence="1">Belongs to the sigma-70 factor family. ECF subfamily.</text>
</comment>
<comment type="caution">
    <text evidence="9">The sequence shown here is derived from an EMBL/GenBank/DDBJ whole genome shotgun (WGS) entry which is preliminary data.</text>
</comment>
<keyword evidence="10" id="KW-1185">Reference proteome</keyword>
<dbReference type="InterPro" id="IPR013324">
    <property type="entry name" value="RNA_pol_sigma_r3/r4-like"/>
</dbReference>
<dbReference type="Pfam" id="PF08281">
    <property type="entry name" value="Sigma70_r4_2"/>
    <property type="match status" value="1"/>
</dbReference>
<reference evidence="9 10" key="1">
    <citation type="submission" date="2024-10" db="EMBL/GenBank/DDBJ databases">
        <title>The Natural Products Discovery Center: Release of the First 8490 Sequenced Strains for Exploring Actinobacteria Biosynthetic Diversity.</title>
        <authorList>
            <person name="Kalkreuter E."/>
            <person name="Kautsar S.A."/>
            <person name="Yang D."/>
            <person name="Bader C.D."/>
            <person name="Teijaro C.N."/>
            <person name="Fluegel L."/>
            <person name="Davis C.M."/>
            <person name="Simpson J.R."/>
            <person name="Lauterbach L."/>
            <person name="Steele A.D."/>
            <person name="Gui C."/>
            <person name="Meng S."/>
            <person name="Li G."/>
            <person name="Viehrig K."/>
            <person name="Ye F."/>
            <person name="Su P."/>
            <person name="Kiefer A.F."/>
            <person name="Nichols A."/>
            <person name="Cepeda A.J."/>
            <person name="Yan W."/>
            <person name="Fan B."/>
            <person name="Jiang Y."/>
            <person name="Adhikari A."/>
            <person name="Zheng C.-J."/>
            <person name="Schuster L."/>
            <person name="Cowan T.M."/>
            <person name="Smanski M.J."/>
            <person name="Chevrette M.G."/>
            <person name="De Carvalho L.P.S."/>
            <person name="Shen B."/>
        </authorList>
    </citation>
    <scope>NUCLEOTIDE SEQUENCE [LARGE SCALE GENOMIC DNA]</scope>
    <source>
        <strain evidence="9 10">NPDC001390</strain>
    </source>
</reference>
<feature type="transmembrane region" description="Helical" evidence="6">
    <location>
        <begin position="208"/>
        <end position="232"/>
    </location>
</feature>
<dbReference type="SUPFAM" id="SSF88659">
    <property type="entry name" value="Sigma3 and sigma4 domains of RNA polymerase sigma factors"/>
    <property type="match status" value="1"/>
</dbReference>
<dbReference type="InterPro" id="IPR013249">
    <property type="entry name" value="RNA_pol_sigma70_r4_t2"/>
</dbReference>